<keyword evidence="3" id="KW-1185">Reference proteome</keyword>
<dbReference type="EMBL" id="SEOQ01000452">
    <property type="protein sequence ID" value="TFY62668.1"/>
    <property type="molecule type" value="Genomic_DNA"/>
</dbReference>
<feature type="transmembrane region" description="Helical" evidence="1">
    <location>
        <begin position="105"/>
        <end position="132"/>
    </location>
</feature>
<feature type="transmembrane region" description="Helical" evidence="1">
    <location>
        <begin position="144"/>
        <end position="165"/>
    </location>
</feature>
<keyword evidence="1" id="KW-0472">Membrane</keyword>
<organism evidence="2 3">
    <name type="scientific">Dentipellis fragilis</name>
    <dbReference type="NCBI Taxonomy" id="205917"/>
    <lineage>
        <taxon>Eukaryota</taxon>
        <taxon>Fungi</taxon>
        <taxon>Dikarya</taxon>
        <taxon>Basidiomycota</taxon>
        <taxon>Agaricomycotina</taxon>
        <taxon>Agaricomycetes</taxon>
        <taxon>Russulales</taxon>
        <taxon>Hericiaceae</taxon>
        <taxon>Dentipellis</taxon>
    </lineage>
</organism>
<evidence type="ECO:0000313" key="3">
    <source>
        <dbReference type="Proteomes" id="UP000298327"/>
    </source>
</evidence>
<feature type="transmembrane region" description="Helical" evidence="1">
    <location>
        <begin position="257"/>
        <end position="281"/>
    </location>
</feature>
<gene>
    <name evidence="2" type="ORF">EVG20_g6618</name>
</gene>
<dbReference type="AlphaFoldDB" id="A0A4Y9YLJ3"/>
<dbReference type="OrthoDB" id="3351617at2759"/>
<keyword evidence="1" id="KW-1133">Transmembrane helix</keyword>
<accession>A0A4Y9YLJ3</accession>
<feature type="transmembrane region" description="Helical" evidence="1">
    <location>
        <begin position="58"/>
        <end position="75"/>
    </location>
</feature>
<reference evidence="2 3" key="1">
    <citation type="submission" date="2019-02" db="EMBL/GenBank/DDBJ databases">
        <title>Genome sequencing of the rare red list fungi Dentipellis fragilis.</title>
        <authorList>
            <person name="Buettner E."/>
            <person name="Kellner H."/>
        </authorList>
    </citation>
    <scope>NUCLEOTIDE SEQUENCE [LARGE SCALE GENOMIC DNA]</scope>
    <source>
        <strain evidence="2 3">DSM 105465</strain>
    </source>
</reference>
<evidence type="ECO:0000313" key="2">
    <source>
        <dbReference type="EMBL" id="TFY62668.1"/>
    </source>
</evidence>
<feature type="transmembrane region" description="Helical" evidence="1">
    <location>
        <begin position="287"/>
        <end position="309"/>
    </location>
</feature>
<dbReference type="Proteomes" id="UP000298327">
    <property type="component" value="Unassembled WGS sequence"/>
</dbReference>
<feature type="transmembrane region" description="Helical" evidence="1">
    <location>
        <begin position="213"/>
        <end position="236"/>
    </location>
</feature>
<comment type="caution">
    <text evidence="2">The sequence shown here is derived from an EMBL/GenBank/DDBJ whole genome shotgun (WGS) entry which is preliminary data.</text>
</comment>
<keyword evidence="1" id="KW-0812">Transmembrane</keyword>
<evidence type="ECO:0000256" key="1">
    <source>
        <dbReference type="SAM" id="Phobius"/>
    </source>
</evidence>
<sequence length="372" mass="40224">MPPGLQGLMVDPNITLERSLYIGNALGLILYGFQVLMYFQTVYLLCAKRSNRLKMQRFSIIYGGIMLAILTFVVVKNVVFGEDAWIEHRAHMDPAVFIAKHASTWWYSTLGSIAVMAMSFMGDGLLVGSIALSIGRRRLTFSSFIVATLSGAVVSGSWCSLASFISRLSVSRLLISYDLLVDENCSSVVSVVYAINGALPGSTPYTRSSMKLAIAWISLSASVNVILTTLISVRLLMMRNLVRSILPAQVGAKYTSIAAIFVESALPLSLLGIGLIVTYVLDSPVQMAFSLIWGVFCAVSPQLVILRVAMGAGWSKEMVSQVTHPVGSNIRFVTPCESGPHTVHARSGSSTLCLAARDSKSGKLPDLELEQV</sequence>
<name>A0A4Y9YLJ3_9AGAM</name>
<feature type="transmembrane region" description="Helical" evidence="1">
    <location>
        <begin position="20"/>
        <end position="46"/>
    </location>
</feature>
<protein>
    <submittedName>
        <fullName evidence="2">Uncharacterized protein</fullName>
    </submittedName>
</protein>
<proteinExistence type="predicted"/>